<gene>
    <name evidence="2" type="ORF">ES332_D05G445500v1</name>
</gene>
<accession>A0A5D2L7G2</accession>
<protein>
    <submittedName>
        <fullName evidence="2">Uncharacterized protein</fullName>
    </submittedName>
</protein>
<keyword evidence="3" id="KW-1185">Reference proteome</keyword>
<sequence>MMENHPLTARSRCISGGVREGAWQSVRRWGLGRGVRRALREIRVCLSAGLRARVNLLGLGHCCNGLFYFLVYFVYFYLSWARAKIWALQYIFQKYLSAHILIILHD</sequence>
<keyword evidence="1" id="KW-0812">Transmembrane</keyword>
<name>A0A5D2L7G2_GOSTO</name>
<organism evidence="2 3">
    <name type="scientific">Gossypium tomentosum</name>
    <name type="common">Hawaiian cotton</name>
    <name type="synonym">Gossypium sandvicense</name>
    <dbReference type="NCBI Taxonomy" id="34277"/>
    <lineage>
        <taxon>Eukaryota</taxon>
        <taxon>Viridiplantae</taxon>
        <taxon>Streptophyta</taxon>
        <taxon>Embryophyta</taxon>
        <taxon>Tracheophyta</taxon>
        <taxon>Spermatophyta</taxon>
        <taxon>Magnoliopsida</taxon>
        <taxon>eudicotyledons</taxon>
        <taxon>Gunneridae</taxon>
        <taxon>Pentapetalae</taxon>
        <taxon>rosids</taxon>
        <taxon>malvids</taxon>
        <taxon>Malvales</taxon>
        <taxon>Malvaceae</taxon>
        <taxon>Malvoideae</taxon>
        <taxon>Gossypium</taxon>
    </lineage>
</organism>
<evidence type="ECO:0000256" key="1">
    <source>
        <dbReference type="SAM" id="Phobius"/>
    </source>
</evidence>
<evidence type="ECO:0000313" key="2">
    <source>
        <dbReference type="EMBL" id="TYH75035.1"/>
    </source>
</evidence>
<keyword evidence="1" id="KW-1133">Transmembrane helix</keyword>
<dbReference type="Proteomes" id="UP000322667">
    <property type="component" value="Chromosome D05"/>
</dbReference>
<keyword evidence="1" id="KW-0472">Membrane</keyword>
<evidence type="ECO:0000313" key="3">
    <source>
        <dbReference type="Proteomes" id="UP000322667"/>
    </source>
</evidence>
<feature type="transmembrane region" description="Helical" evidence="1">
    <location>
        <begin position="56"/>
        <end position="78"/>
    </location>
</feature>
<reference evidence="2 3" key="1">
    <citation type="submission" date="2019-07" db="EMBL/GenBank/DDBJ databases">
        <title>WGS assembly of Gossypium tomentosum.</title>
        <authorList>
            <person name="Chen Z.J."/>
            <person name="Sreedasyam A."/>
            <person name="Ando A."/>
            <person name="Song Q."/>
            <person name="De L."/>
            <person name="Hulse-Kemp A."/>
            <person name="Ding M."/>
            <person name="Ye W."/>
            <person name="Kirkbride R."/>
            <person name="Jenkins J."/>
            <person name="Plott C."/>
            <person name="Lovell J."/>
            <person name="Lin Y.-M."/>
            <person name="Vaughn R."/>
            <person name="Liu B."/>
            <person name="Li W."/>
            <person name="Simpson S."/>
            <person name="Scheffler B."/>
            <person name="Saski C."/>
            <person name="Grover C."/>
            <person name="Hu G."/>
            <person name="Conover J."/>
            <person name="Carlson J."/>
            <person name="Shu S."/>
            <person name="Boston L."/>
            <person name="Williams M."/>
            <person name="Peterson D."/>
            <person name="Mcgee K."/>
            <person name="Jones D."/>
            <person name="Wendel J."/>
            <person name="Stelly D."/>
            <person name="Grimwood J."/>
            <person name="Schmutz J."/>
        </authorList>
    </citation>
    <scope>NUCLEOTIDE SEQUENCE [LARGE SCALE GENOMIC DNA]</scope>
    <source>
        <strain evidence="2">7179.01</strain>
    </source>
</reference>
<dbReference type="AlphaFoldDB" id="A0A5D2L7G2"/>
<dbReference type="EMBL" id="CM017627">
    <property type="protein sequence ID" value="TYH75035.1"/>
    <property type="molecule type" value="Genomic_DNA"/>
</dbReference>
<proteinExistence type="predicted"/>